<dbReference type="Proteomes" id="UP000001307">
    <property type="component" value="Unassembled WGS sequence"/>
</dbReference>
<dbReference type="OrthoDB" id="10374276at2759"/>
<accession>E4XSK5</accession>
<evidence type="ECO:0000313" key="2">
    <source>
        <dbReference type="EMBL" id="CBY12717.1"/>
    </source>
</evidence>
<evidence type="ECO:0000256" key="1">
    <source>
        <dbReference type="SAM" id="MobiDB-lite"/>
    </source>
</evidence>
<dbReference type="EMBL" id="FN656041">
    <property type="protein sequence ID" value="CBY40672.1"/>
    <property type="molecule type" value="Genomic_DNA"/>
</dbReference>
<evidence type="ECO:0000313" key="4">
    <source>
        <dbReference type="Proteomes" id="UP000001307"/>
    </source>
</evidence>
<feature type="compositionally biased region" description="Low complexity" evidence="1">
    <location>
        <begin position="79"/>
        <end position="88"/>
    </location>
</feature>
<reference evidence="2" key="1">
    <citation type="journal article" date="2010" name="Science">
        <title>Plasticity of animal genome architecture unmasked by rapid evolution of a pelagic tunicate.</title>
        <authorList>
            <person name="Denoeud F."/>
            <person name="Henriet S."/>
            <person name="Mungpakdee S."/>
            <person name="Aury J.M."/>
            <person name="Da Silva C."/>
            <person name="Brinkmann H."/>
            <person name="Mikhaleva J."/>
            <person name="Olsen L.C."/>
            <person name="Jubin C."/>
            <person name="Canestro C."/>
            <person name="Bouquet J.M."/>
            <person name="Danks G."/>
            <person name="Poulain J."/>
            <person name="Campsteijn C."/>
            <person name="Adamski M."/>
            <person name="Cross I."/>
            <person name="Yadetie F."/>
            <person name="Muffato M."/>
            <person name="Louis A."/>
            <person name="Butcher S."/>
            <person name="Tsagkogeorga G."/>
            <person name="Konrad A."/>
            <person name="Singh S."/>
            <person name="Jensen M.F."/>
            <person name="Cong E.H."/>
            <person name="Eikeseth-Otteraa H."/>
            <person name="Noel B."/>
            <person name="Anthouard V."/>
            <person name="Porcel B.M."/>
            <person name="Kachouri-Lafond R."/>
            <person name="Nishino A."/>
            <person name="Ugolini M."/>
            <person name="Chourrout P."/>
            <person name="Nishida H."/>
            <person name="Aasland R."/>
            <person name="Huzurbazar S."/>
            <person name="Westhof E."/>
            <person name="Delsuc F."/>
            <person name="Lehrach H."/>
            <person name="Reinhardt R."/>
            <person name="Weissenbach J."/>
            <person name="Roy S.W."/>
            <person name="Artiguenave F."/>
            <person name="Postlethwait J.H."/>
            <person name="Manak J.R."/>
            <person name="Thompson E.M."/>
            <person name="Jaillon O."/>
            <person name="Du Pasquier L."/>
            <person name="Boudinot P."/>
            <person name="Liberles D.A."/>
            <person name="Volff J.N."/>
            <person name="Philippe H."/>
            <person name="Lenhard B."/>
            <person name="Roest Crollius H."/>
            <person name="Wincker P."/>
            <person name="Chourrout D."/>
        </authorList>
    </citation>
    <scope>NUCLEOTIDE SEQUENCE [LARGE SCALE GENOMIC DNA]</scope>
</reference>
<name>E4XSK5_OIKDI</name>
<feature type="region of interest" description="Disordered" evidence="1">
    <location>
        <begin position="79"/>
        <end position="101"/>
    </location>
</feature>
<keyword evidence="4" id="KW-1185">Reference proteome</keyword>
<dbReference type="InParanoid" id="E4XSK5"/>
<proteinExistence type="predicted"/>
<feature type="compositionally biased region" description="Basic residues" evidence="1">
    <location>
        <begin position="198"/>
        <end position="209"/>
    </location>
</feature>
<evidence type="ECO:0000313" key="3">
    <source>
        <dbReference type="EMBL" id="CBY40672.1"/>
    </source>
</evidence>
<sequence>MKLLPVFFIQALSQFSGECPPIRQYLRMGNSVRQYCSQLDRKCTFKCSNGLRNGDPENVSCKDGKWNVLPRTKVFCASPISKSPSKPKIPSKRPSKTPSTRPAFSSFNVVISEEEPDFAKESGGLAFGPLTDCGPVLEHFTFPKGSLARCSNNLCKVECSDGRIPQPKMIKCIQKTSKFWPRRNSEISCRNTAIFKQPKHPKNPPKRPIKLPTKLEKPSPCGPIEDSEIQLENGVAAECNPFGCQFRCESGSPNIKHAKCFMRKKRFIPKKAKIFCQN</sequence>
<evidence type="ECO:0008006" key="5">
    <source>
        <dbReference type="Google" id="ProtNLM"/>
    </source>
</evidence>
<dbReference type="AlphaFoldDB" id="E4XSK5"/>
<dbReference type="Proteomes" id="UP000011014">
    <property type="component" value="Unassembled WGS sequence"/>
</dbReference>
<organism evidence="2">
    <name type="scientific">Oikopleura dioica</name>
    <name type="common">Tunicate</name>
    <dbReference type="NCBI Taxonomy" id="34765"/>
    <lineage>
        <taxon>Eukaryota</taxon>
        <taxon>Metazoa</taxon>
        <taxon>Chordata</taxon>
        <taxon>Tunicata</taxon>
        <taxon>Appendicularia</taxon>
        <taxon>Copelata</taxon>
        <taxon>Oikopleuridae</taxon>
        <taxon>Oikopleura</taxon>
    </lineage>
</organism>
<dbReference type="EMBL" id="FN653136">
    <property type="protein sequence ID" value="CBY12717.1"/>
    <property type="molecule type" value="Genomic_DNA"/>
</dbReference>
<feature type="region of interest" description="Disordered" evidence="1">
    <location>
        <begin position="198"/>
        <end position="219"/>
    </location>
</feature>
<gene>
    <name evidence="2" type="ORF">GSOID_T00002776001</name>
    <name evidence="3" type="ORF">GSOID_T00022696001</name>
</gene>
<protein>
    <recommendedName>
        <fullName evidence="5">Sushi domain-containing protein</fullName>
    </recommendedName>
</protein>